<feature type="region of interest" description="Disordered" evidence="1">
    <location>
        <begin position="93"/>
        <end position="120"/>
    </location>
</feature>
<evidence type="ECO:0000256" key="1">
    <source>
        <dbReference type="SAM" id="MobiDB-lite"/>
    </source>
</evidence>
<feature type="compositionally biased region" description="Polar residues" evidence="1">
    <location>
        <begin position="506"/>
        <end position="517"/>
    </location>
</feature>
<dbReference type="eggNOG" id="ENOG5032NZI">
    <property type="taxonomic scope" value="Bacteria"/>
</dbReference>
<evidence type="ECO:0000256" key="2">
    <source>
        <dbReference type="SAM" id="SignalP"/>
    </source>
</evidence>
<feature type="region of interest" description="Disordered" evidence="1">
    <location>
        <begin position="259"/>
        <end position="278"/>
    </location>
</feature>
<dbReference type="AlphaFoldDB" id="A0A1G9ZUG2"/>
<dbReference type="RefSeq" id="WP_030427833.1">
    <property type="nucleotide sequence ID" value="NZ_JOEF01000003.1"/>
</dbReference>
<sequence length="1046" mass="99798">MHSWAKRGMKAALLTGGMFILGAGIAQAGEAQVNPDAPTTPLGGKISIPVNFDNNAVGLPLVGKVDVPTFKRDFTVDVSSLMGGATAGMTADADAKKADRKAYGPNKKASKAEGGSDPFRSNKVDADLIIPIDVAGNAIAAGDNVEVENESTYSYNNPEVMVADGTHQGLAGNVVDADAVVPVQLTGNALAAVGSATTWNTSTTDVQSGSSVTTSGEEGSLSGNVVKPAIALPIQGSGNAISALAGVAEANNQSDISADVTGDAATTGEDGSGSGNIAHAPIALPVEVNNNALGGLVGTSDTNGTTSATAVANGDRDTNGLDSLVGGNVIQAPISADGVASGNSGGALGANTDSDSATESFSEAAGTTHTNGSESLGSGSVVDVPLAPSAQLIGNAAGWVVNADSYHEQSTTTGAGGNSYTLGDDSLASGLLPSTPVALPISAAGNSGGWIANTDAQVADQGTHGAGGFVGTRGNDSLLSGDAAQGSIALPVDVDGNAPGWIVNSDAVSTDSTTTHSGGEVSADDDDALGSGNAVSVPVAGPVGLFGNSGGWIAHTEAVAENCDTVIAGDDVKANGVDGGVSGNAVHTPVALPVQGFGNSLGWIVVGEADATNDTASTAGGDVTTDGTDGVITGVIGAGRVSGPVQLFGTGLGLTNNVEGTADNTTEVSTAGDNTTVGDNGGIAGDIVDAAVALPVQGFGDGIGAGGNYDGTATNTTSSVAGGDNVTSGVHGTANGTVASLPIAGTGQVFGDGVGFIANTSGVADNVTSSAAGGSTATNGVSSFLGGDIITAPLAPVVQGDGVAGSVGGTSDALAVGDAAAVAGGDYVTAGDNGSVSGVIAQVPVAVAGEVVGDAVSGLAVTDGTGSNAVTTVAGGTGVTSGAEGGGLSGVNALLPVAGEAAIFDLPIEVFGEAMAEGERATAVSAGDQAAALSLPVTDEALGGGLLKATELPSLSTLPKLPTTGGAARSAAPQLPNLGGLTGGLTKVLPAGQIGKLPKLPAAQVPTPGAQGRAFDAPALNTIDTSAVTGLVNGGGLVGGLGGLKG</sequence>
<feature type="region of interest" description="Disordered" evidence="1">
    <location>
        <begin position="345"/>
        <end position="378"/>
    </location>
</feature>
<protein>
    <recommendedName>
        <fullName evidence="5">Small secreted domain</fullName>
    </recommendedName>
</protein>
<keyword evidence="2" id="KW-0732">Signal</keyword>
<evidence type="ECO:0000313" key="4">
    <source>
        <dbReference type="Proteomes" id="UP000183376"/>
    </source>
</evidence>
<dbReference type="Proteomes" id="UP000183376">
    <property type="component" value="Chromosome I"/>
</dbReference>
<feature type="chain" id="PRO_5009246613" description="Small secreted domain" evidence="2">
    <location>
        <begin position="29"/>
        <end position="1046"/>
    </location>
</feature>
<accession>A0A1G9ZUG2</accession>
<dbReference type="OrthoDB" id="3661198at2"/>
<evidence type="ECO:0008006" key="5">
    <source>
        <dbReference type="Google" id="ProtNLM"/>
    </source>
</evidence>
<evidence type="ECO:0000313" key="3">
    <source>
        <dbReference type="EMBL" id="SDN24908.1"/>
    </source>
</evidence>
<gene>
    <name evidence="3" type="ORF">SAMN04489726_5712</name>
</gene>
<feature type="compositionally biased region" description="Polar residues" evidence="1">
    <location>
        <begin position="352"/>
        <end position="378"/>
    </location>
</feature>
<feature type="region of interest" description="Disordered" evidence="1">
    <location>
        <begin position="505"/>
        <end position="530"/>
    </location>
</feature>
<dbReference type="EMBL" id="LT629701">
    <property type="protein sequence ID" value="SDN24908.1"/>
    <property type="molecule type" value="Genomic_DNA"/>
</dbReference>
<proteinExistence type="predicted"/>
<keyword evidence="4" id="KW-1185">Reference proteome</keyword>
<feature type="compositionally biased region" description="Low complexity" evidence="1">
    <location>
        <begin position="201"/>
        <end position="222"/>
    </location>
</feature>
<name>A0A1G9ZUG2_ALLAB</name>
<dbReference type="STRING" id="211114.SAMN04489726_5712"/>
<feature type="compositionally biased region" description="Basic and acidic residues" evidence="1">
    <location>
        <begin position="93"/>
        <end position="102"/>
    </location>
</feature>
<organism evidence="3 4">
    <name type="scientific">Allokutzneria albata</name>
    <name type="common">Kibdelosporangium albatum</name>
    <dbReference type="NCBI Taxonomy" id="211114"/>
    <lineage>
        <taxon>Bacteria</taxon>
        <taxon>Bacillati</taxon>
        <taxon>Actinomycetota</taxon>
        <taxon>Actinomycetes</taxon>
        <taxon>Pseudonocardiales</taxon>
        <taxon>Pseudonocardiaceae</taxon>
        <taxon>Allokutzneria</taxon>
    </lineage>
</organism>
<feature type="region of interest" description="Disordered" evidence="1">
    <location>
        <begin position="200"/>
        <end position="222"/>
    </location>
</feature>
<reference evidence="3 4" key="1">
    <citation type="submission" date="2016-10" db="EMBL/GenBank/DDBJ databases">
        <authorList>
            <person name="de Groot N.N."/>
        </authorList>
    </citation>
    <scope>NUCLEOTIDE SEQUENCE [LARGE SCALE GENOMIC DNA]</scope>
    <source>
        <strain evidence="3 4">DSM 44149</strain>
    </source>
</reference>
<feature type="signal peptide" evidence="2">
    <location>
        <begin position="1"/>
        <end position="28"/>
    </location>
</feature>